<evidence type="ECO:0000256" key="4">
    <source>
        <dbReference type="SAM" id="MobiDB-lite"/>
    </source>
</evidence>
<dbReference type="PANTHER" id="PTHR12302">
    <property type="entry name" value="EBNA2 BINDING PROTEIN P100"/>
    <property type="match status" value="1"/>
</dbReference>
<keyword evidence="3" id="KW-0378">Hydrolase</keyword>
<reference evidence="6 7" key="1">
    <citation type="submission" date="2019-05" db="EMBL/GenBank/DDBJ databases">
        <title>Sulfitobacter sabulilitoris sp. nov., isolated from a marine sand.</title>
        <authorList>
            <person name="Yoon J.-H."/>
        </authorList>
    </citation>
    <scope>NUCLEOTIDE SEQUENCE [LARGE SCALE GENOMIC DNA]</scope>
    <source>
        <strain evidence="6 7">HSMS-29</strain>
    </source>
</reference>
<dbReference type="PROSITE" id="PS50830">
    <property type="entry name" value="TNASE_3"/>
    <property type="match status" value="1"/>
</dbReference>
<evidence type="ECO:0000313" key="7">
    <source>
        <dbReference type="Proteomes" id="UP000309550"/>
    </source>
</evidence>
<dbReference type="RefSeq" id="WP_138661806.1">
    <property type="nucleotide sequence ID" value="NZ_VANS01000001.1"/>
</dbReference>
<dbReference type="SMART" id="SM00318">
    <property type="entry name" value="SNc"/>
    <property type="match status" value="1"/>
</dbReference>
<protein>
    <recommendedName>
        <fullName evidence="5">TNase-like domain-containing protein</fullName>
    </recommendedName>
</protein>
<comment type="caution">
    <text evidence="6">The sequence shown here is derived from an EMBL/GenBank/DDBJ whole genome shotgun (WGS) entry which is preliminary data.</text>
</comment>
<evidence type="ECO:0000259" key="5">
    <source>
        <dbReference type="PROSITE" id="PS50830"/>
    </source>
</evidence>
<dbReference type="PANTHER" id="PTHR12302:SF3">
    <property type="entry name" value="SERINE_THREONINE-PROTEIN KINASE 31"/>
    <property type="match status" value="1"/>
</dbReference>
<keyword evidence="2" id="KW-0255">Endonuclease</keyword>
<accession>A0A5S3PMJ9</accession>
<gene>
    <name evidence="6" type="ORF">FDT80_06370</name>
</gene>
<feature type="domain" description="TNase-like" evidence="5">
    <location>
        <begin position="77"/>
        <end position="195"/>
    </location>
</feature>
<keyword evidence="1" id="KW-0540">Nuclease</keyword>
<dbReference type="Gene3D" id="2.40.50.90">
    <property type="match status" value="1"/>
</dbReference>
<organism evidence="6 7">
    <name type="scientific">Sulfitobacter sabulilitoris</name>
    <dbReference type="NCBI Taxonomy" id="2562655"/>
    <lineage>
        <taxon>Bacteria</taxon>
        <taxon>Pseudomonadati</taxon>
        <taxon>Pseudomonadota</taxon>
        <taxon>Alphaproteobacteria</taxon>
        <taxon>Rhodobacterales</taxon>
        <taxon>Roseobacteraceae</taxon>
        <taxon>Sulfitobacter</taxon>
    </lineage>
</organism>
<evidence type="ECO:0000313" key="6">
    <source>
        <dbReference type="EMBL" id="TMM55638.1"/>
    </source>
</evidence>
<dbReference type="OrthoDB" id="9805504at2"/>
<evidence type="ECO:0000256" key="2">
    <source>
        <dbReference type="ARBA" id="ARBA00022759"/>
    </source>
</evidence>
<dbReference type="Pfam" id="PF00565">
    <property type="entry name" value="SNase"/>
    <property type="match status" value="1"/>
</dbReference>
<feature type="compositionally biased region" description="Basic and acidic residues" evidence="4">
    <location>
        <begin position="20"/>
        <end position="37"/>
    </location>
</feature>
<feature type="region of interest" description="Disordered" evidence="4">
    <location>
        <begin position="20"/>
        <end position="56"/>
    </location>
</feature>
<sequence length="204" mass="22962">MLRFLFRALFSASRQVSERKVKATEESNRSQGTEKHLTLVPSPEPQQKAGGQRSATFDAENAAPAQKGRVIQGSAYVTDGDTIVIKKTQIRLFGVDAPELGHPYGQKAKWAMVRLCKGQTVRAEITDTDTHGRTVARCYLQDGRDLSAEMVKQGLAIDWPKFSGGIYSSLEMPDLRKKLWLADARQKGRMHVWEKFELNKSRRN</sequence>
<proteinExistence type="predicted"/>
<dbReference type="GO" id="GO:0016787">
    <property type="term" value="F:hydrolase activity"/>
    <property type="evidence" value="ECO:0007669"/>
    <property type="project" value="UniProtKB-KW"/>
</dbReference>
<dbReference type="SUPFAM" id="SSF50199">
    <property type="entry name" value="Staphylococcal nuclease"/>
    <property type="match status" value="1"/>
</dbReference>
<dbReference type="InterPro" id="IPR035437">
    <property type="entry name" value="SNase_OB-fold_sf"/>
</dbReference>
<keyword evidence="7" id="KW-1185">Reference proteome</keyword>
<name>A0A5S3PMJ9_9RHOB</name>
<dbReference type="GO" id="GO:0004519">
    <property type="term" value="F:endonuclease activity"/>
    <property type="evidence" value="ECO:0007669"/>
    <property type="project" value="UniProtKB-KW"/>
</dbReference>
<evidence type="ECO:0000256" key="1">
    <source>
        <dbReference type="ARBA" id="ARBA00022722"/>
    </source>
</evidence>
<dbReference type="Proteomes" id="UP000309550">
    <property type="component" value="Unassembled WGS sequence"/>
</dbReference>
<dbReference type="EMBL" id="VANS01000001">
    <property type="protein sequence ID" value="TMM55638.1"/>
    <property type="molecule type" value="Genomic_DNA"/>
</dbReference>
<evidence type="ECO:0000256" key="3">
    <source>
        <dbReference type="ARBA" id="ARBA00022801"/>
    </source>
</evidence>
<dbReference type="AlphaFoldDB" id="A0A5S3PMJ9"/>
<dbReference type="InterPro" id="IPR016071">
    <property type="entry name" value="Staphylococal_nuclease_OB-fold"/>
</dbReference>